<dbReference type="GO" id="GO:0003677">
    <property type="term" value="F:DNA binding"/>
    <property type="evidence" value="ECO:0007669"/>
    <property type="project" value="InterPro"/>
</dbReference>
<evidence type="ECO:0000313" key="2">
    <source>
        <dbReference type="EMBL" id="SEJ38006.1"/>
    </source>
</evidence>
<proteinExistence type="predicted"/>
<organism evidence="2 3">
    <name type="scientific">Sharpea azabuensis</name>
    <dbReference type="NCBI Taxonomy" id="322505"/>
    <lineage>
        <taxon>Bacteria</taxon>
        <taxon>Bacillati</taxon>
        <taxon>Bacillota</taxon>
        <taxon>Erysipelotrichia</taxon>
        <taxon>Erysipelotrichales</taxon>
        <taxon>Coprobacillaceae</taxon>
        <taxon>Sharpea</taxon>
    </lineage>
</organism>
<gene>
    <name evidence="2" type="ORF">SAMN04487834_11371</name>
</gene>
<name>A0A1H6YC08_9FIRM</name>
<dbReference type="SUPFAM" id="SSF47413">
    <property type="entry name" value="lambda repressor-like DNA-binding domains"/>
    <property type="match status" value="1"/>
</dbReference>
<reference evidence="3" key="1">
    <citation type="submission" date="2016-10" db="EMBL/GenBank/DDBJ databases">
        <authorList>
            <person name="Varghese N."/>
        </authorList>
    </citation>
    <scope>NUCLEOTIDE SEQUENCE [LARGE SCALE GENOMIC DNA]</scope>
    <source>
        <strain evidence="3">DSM 20406</strain>
    </source>
</reference>
<evidence type="ECO:0000259" key="1">
    <source>
        <dbReference type="SMART" id="SM00354"/>
    </source>
</evidence>
<feature type="domain" description="HTH lacI-type" evidence="1">
    <location>
        <begin position="6"/>
        <end position="66"/>
    </location>
</feature>
<keyword evidence="3" id="KW-1185">Reference proteome</keyword>
<dbReference type="CDD" id="cd01392">
    <property type="entry name" value="HTH_LacI"/>
    <property type="match status" value="1"/>
</dbReference>
<dbReference type="Gene3D" id="1.10.260.40">
    <property type="entry name" value="lambda repressor-like DNA-binding domains"/>
    <property type="match status" value="1"/>
</dbReference>
<dbReference type="RefSeq" id="WP_074732930.1">
    <property type="nucleotide sequence ID" value="NZ_FNYK01000137.1"/>
</dbReference>
<accession>A0A1H6YC08</accession>
<evidence type="ECO:0000313" key="3">
    <source>
        <dbReference type="Proteomes" id="UP000183028"/>
    </source>
</evidence>
<sequence>MWDEKKIRIVDIASELGASTATVSNAIHGKKKEISDTTVRKVQEKLDESGHLPNIAAALSALIILE</sequence>
<dbReference type="Pfam" id="PF00356">
    <property type="entry name" value="LacI"/>
    <property type="match status" value="1"/>
</dbReference>
<dbReference type="InterPro" id="IPR010982">
    <property type="entry name" value="Lambda_DNA-bd_dom_sf"/>
</dbReference>
<dbReference type="EMBL" id="FNYK01000137">
    <property type="protein sequence ID" value="SEJ38006.1"/>
    <property type="molecule type" value="Genomic_DNA"/>
</dbReference>
<dbReference type="SMART" id="SM00354">
    <property type="entry name" value="HTH_LACI"/>
    <property type="match status" value="1"/>
</dbReference>
<protein>
    <submittedName>
        <fullName evidence="2">Regulatory protein, lacI family</fullName>
    </submittedName>
</protein>
<dbReference type="GO" id="GO:0006355">
    <property type="term" value="P:regulation of DNA-templated transcription"/>
    <property type="evidence" value="ECO:0007669"/>
    <property type="project" value="InterPro"/>
</dbReference>
<dbReference type="AlphaFoldDB" id="A0A1H6YC08"/>
<dbReference type="Proteomes" id="UP000183028">
    <property type="component" value="Unassembled WGS sequence"/>
</dbReference>
<dbReference type="InterPro" id="IPR000843">
    <property type="entry name" value="HTH_LacI"/>
</dbReference>